<feature type="transmembrane region" description="Helical" evidence="1">
    <location>
        <begin position="36"/>
        <end position="57"/>
    </location>
</feature>
<evidence type="ECO:0000256" key="1">
    <source>
        <dbReference type="SAM" id="Phobius"/>
    </source>
</evidence>
<dbReference type="InterPro" id="IPR018247">
    <property type="entry name" value="EF_Hand_1_Ca_BS"/>
</dbReference>
<feature type="transmembrane region" description="Helical" evidence="1">
    <location>
        <begin position="120"/>
        <end position="146"/>
    </location>
</feature>
<gene>
    <name evidence="2" type="ORF">QJS35_13605</name>
</gene>
<reference evidence="2 3" key="1">
    <citation type="journal article" date="2023" name="Genome Announc.">
        <title>Pan-Genome Analyses of the Genus Cohnella and Proposal of the Novel Species Cohnella silvisoli sp. nov., Isolated from Forest Soil.</title>
        <authorList>
            <person name="Wang C."/>
            <person name="Mao L."/>
            <person name="Bao G."/>
            <person name="Zhu H."/>
        </authorList>
    </citation>
    <scope>NUCLEOTIDE SEQUENCE [LARGE SCALE GENOMIC DNA]</scope>
    <source>
        <strain evidence="2 3">NL03-T5-1</strain>
    </source>
</reference>
<dbReference type="EMBL" id="JASKHM010000007">
    <property type="protein sequence ID" value="MEQ4483427.1"/>
    <property type="molecule type" value="Genomic_DNA"/>
</dbReference>
<evidence type="ECO:0000313" key="2">
    <source>
        <dbReference type="EMBL" id="MEQ4483427.1"/>
    </source>
</evidence>
<keyword evidence="1" id="KW-1133">Transmembrane helix</keyword>
<accession>A0ABV1KVB5</accession>
<dbReference type="Proteomes" id="UP001493487">
    <property type="component" value="Unassembled WGS sequence"/>
</dbReference>
<comment type="caution">
    <text evidence="2">The sequence shown here is derived from an EMBL/GenBank/DDBJ whole genome shotgun (WGS) entry which is preliminary data.</text>
</comment>
<proteinExistence type="predicted"/>
<dbReference type="RefSeq" id="WP_232185839.1">
    <property type="nucleotide sequence ID" value="NZ_JAIOAP010000006.1"/>
</dbReference>
<keyword evidence="1" id="KW-0812">Transmembrane</keyword>
<evidence type="ECO:0000313" key="3">
    <source>
        <dbReference type="Proteomes" id="UP001493487"/>
    </source>
</evidence>
<feature type="transmembrane region" description="Helical" evidence="1">
    <location>
        <begin position="92"/>
        <end position="113"/>
    </location>
</feature>
<name>A0ABV1KVB5_9BACL</name>
<keyword evidence="3" id="KW-1185">Reference proteome</keyword>
<organism evidence="2 3">
    <name type="scientific">Cohnella silvisoli</name>
    <dbReference type="NCBI Taxonomy" id="2873699"/>
    <lineage>
        <taxon>Bacteria</taxon>
        <taxon>Bacillati</taxon>
        <taxon>Bacillota</taxon>
        <taxon>Bacilli</taxon>
        <taxon>Bacillales</taxon>
        <taxon>Paenibacillaceae</taxon>
        <taxon>Cohnella</taxon>
    </lineage>
</organism>
<dbReference type="PROSITE" id="PS00018">
    <property type="entry name" value="EF_HAND_1"/>
    <property type="match status" value="1"/>
</dbReference>
<protein>
    <recommendedName>
        <fullName evidence="4">DUF4064 domain-containing protein</fullName>
    </recommendedName>
</protein>
<keyword evidence="1" id="KW-0472">Membrane</keyword>
<evidence type="ECO:0008006" key="4">
    <source>
        <dbReference type="Google" id="ProtNLM"/>
    </source>
</evidence>
<sequence>MNEHGNNNEHFENHNAFSSVPDDVPLKHSGLGIASFILSLVSLVSFVVLTIVIGILISKAIDFSAIVDQNGNRTITDQEIINKVQPLIGYLVLYPLILVMEVIGLILGIVALARRGYKKVFAVIGTVLNGLALLSVFLLMVIGFLAA</sequence>